<dbReference type="InterPro" id="IPR001394">
    <property type="entry name" value="Peptidase_C19_UCH"/>
</dbReference>
<keyword evidence="6" id="KW-1185">Reference proteome</keyword>
<dbReference type="eggNOG" id="KOG1868">
    <property type="taxonomic scope" value="Eukaryota"/>
</dbReference>
<gene>
    <name evidence="5" type="primary">100635273</name>
</gene>
<feature type="region of interest" description="Disordered" evidence="3">
    <location>
        <begin position="1"/>
        <end position="131"/>
    </location>
</feature>
<comment type="similarity">
    <text evidence="2">Belongs to the peptidase C19 family.</text>
</comment>
<dbReference type="InterPro" id="IPR038765">
    <property type="entry name" value="Papain-like_cys_pep_sf"/>
</dbReference>
<dbReference type="GO" id="GO:0006508">
    <property type="term" value="P:proteolysis"/>
    <property type="evidence" value="ECO:0007669"/>
    <property type="project" value="UniProtKB-KW"/>
</dbReference>
<dbReference type="InterPro" id="IPR050185">
    <property type="entry name" value="Ub_carboxyl-term_hydrolase"/>
</dbReference>
<evidence type="ECO:0000313" key="6">
    <source>
        <dbReference type="Proteomes" id="UP000007879"/>
    </source>
</evidence>
<feature type="region of interest" description="Disordered" evidence="3">
    <location>
        <begin position="167"/>
        <end position="198"/>
    </location>
</feature>
<feature type="compositionally biased region" description="Low complexity" evidence="3">
    <location>
        <begin position="83"/>
        <end position="96"/>
    </location>
</feature>
<evidence type="ECO:0000259" key="4">
    <source>
        <dbReference type="PROSITE" id="PS50235"/>
    </source>
</evidence>
<evidence type="ECO:0000256" key="2">
    <source>
        <dbReference type="RuleBase" id="RU366025"/>
    </source>
</evidence>
<reference evidence="6" key="1">
    <citation type="journal article" date="2010" name="Nature">
        <title>The Amphimedon queenslandica genome and the evolution of animal complexity.</title>
        <authorList>
            <person name="Srivastava M."/>
            <person name="Simakov O."/>
            <person name="Chapman J."/>
            <person name="Fahey B."/>
            <person name="Gauthier M.E."/>
            <person name="Mitros T."/>
            <person name="Richards G.S."/>
            <person name="Conaco C."/>
            <person name="Dacre M."/>
            <person name="Hellsten U."/>
            <person name="Larroux C."/>
            <person name="Putnam N.H."/>
            <person name="Stanke M."/>
            <person name="Adamska M."/>
            <person name="Darling A."/>
            <person name="Degnan S.M."/>
            <person name="Oakley T.H."/>
            <person name="Plachetzki D.C."/>
            <person name="Zhai Y."/>
            <person name="Adamski M."/>
            <person name="Calcino A."/>
            <person name="Cummins S.F."/>
            <person name="Goodstein D.M."/>
            <person name="Harris C."/>
            <person name="Jackson D.J."/>
            <person name="Leys S.P."/>
            <person name="Shu S."/>
            <person name="Woodcroft B.J."/>
            <person name="Vervoort M."/>
            <person name="Kosik K.S."/>
            <person name="Manning G."/>
            <person name="Degnan B.M."/>
            <person name="Rokhsar D.S."/>
        </authorList>
    </citation>
    <scope>NUCLEOTIDE SEQUENCE [LARGE SCALE GENOMIC DNA]</scope>
</reference>
<dbReference type="CDD" id="cd02674">
    <property type="entry name" value="Peptidase_C19R"/>
    <property type="match status" value="1"/>
</dbReference>
<feature type="compositionally biased region" description="Low complexity" evidence="3">
    <location>
        <begin position="172"/>
        <end position="198"/>
    </location>
</feature>
<evidence type="ECO:0000256" key="3">
    <source>
        <dbReference type="SAM" id="MobiDB-lite"/>
    </source>
</evidence>
<keyword evidence="2" id="KW-0833">Ubl conjugation pathway</keyword>
<dbReference type="PANTHER" id="PTHR21646">
    <property type="entry name" value="UBIQUITIN CARBOXYL-TERMINAL HYDROLASE"/>
    <property type="match status" value="1"/>
</dbReference>
<name>A0A1X7UPM0_AMPQE</name>
<dbReference type="PROSITE" id="PS00973">
    <property type="entry name" value="USP_2"/>
    <property type="match status" value="1"/>
</dbReference>
<dbReference type="STRING" id="400682.A0A1X7UPM0"/>
<dbReference type="SUPFAM" id="SSF54001">
    <property type="entry name" value="Cysteine proteinases"/>
    <property type="match status" value="1"/>
</dbReference>
<feature type="compositionally biased region" description="Polar residues" evidence="3">
    <location>
        <begin position="97"/>
        <end position="108"/>
    </location>
</feature>
<keyword evidence="2" id="KW-0788">Thiol protease</keyword>
<accession>A0A1X7UPM0</accession>
<dbReference type="Gene3D" id="3.90.70.10">
    <property type="entry name" value="Cysteine proteinases"/>
    <property type="match status" value="1"/>
</dbReference>
<dbReference type="GO" id="GO:0004843">
    <property type="term" value="F:cysteine-type deubiquitinase activity"/>
    <property type="evidence" value="ECO:0007669"/>
    <property type="project" value="UniProtKB-UniRule"/>
</dbReference>
<dbReference type="InterPro" id="IPR028889">
    <property type="entry name" value="USP"/>
</dbReference>
<dbReference type="KEGG" id="aqu:100635273"/>
<keyword evidence="2" id="KW-0378">Hydrolase</keyword>
<evidence type="ECO:0000313" key="5">
    <source>
        <dbReference type="EnsemblMetazoa" id="Aqu2.1.29940_001"/>
    </source>
</evidence>
<dbReference type="PROSITE" id="PS50235">
    <property type="entry name" value="USP_3"/>
    <property type="match status" value="1"/>
</dbReference>
<keyword evidence="2" id="KW-0645">Protease</keyword>
<dbReference type="EnsemblMetazoa" id="XM_003387053.3">
    <property type="protein sequence ID" value="XP_003387101.3"/>
    <property type="gene ID" value="LOC100635273"/>
</dbReference>
<dbReference type="PROSITE" id="PS00972">
    <property type="entry name" value="USP_1"/>
    <property type="match status" value="1"/>
</dbReference>
<protein>
    <recommendedName>
        <fullName evidence="2">Ubiquitin carboxyl-terminal hydrolase</fullName>
        <ecNumber evidence="2">3.4.19.12</ecNumber>
    </recommendedName>
</protein>
<dbReference type="PANTHER" id="PTHR21646:SF23">
    <property type="entry name" value="UBIQUITIN CARBOXYL-TERMINAL HYDROLASE USP2"/>
    <property type="match status" value="1"/>
</dbReference>
<organism evidence="5">
    <name type="scientific">Amphimedon queenslandica</name>
    <name type="common">Sponge</name>
    <dbReference type="NCBI Taxonomy" id="400682"/>
    <lineage>
        <taxon>Eukaryota</taxon>
        <taxon>Metazoa</taxon>
        <taxon>Porifera</taxon>
        <taxon>Demospongiae</taxon>
        <taxon>Heteroscleromorpha</taxon>
        <taxon>Haplosclerida</taxon>
        <taxon>Niphatidae</taxon>
        <taxon>Amphimedon</taxon>
    </lineage>
</organism>
<dbReference type="Pfam" id="PF00443">
    <property type="entry name" value="UCH"/>
    <property type="match status" value="1"/>
</dbReference>
<dbReference type="Proteomes" id="UP000007879">
    <property type="component" value="Unassembled WGS sequence"/>
</dbReference>
<comment type="catalytic activity">
    <reaction evidence="1 2">
        <text>Thiol-dependent hydrolysis of ester, thioester, amide, peptide and isopeptide bonds formed by the C-terminal Gly of ubiquitin (a 76-residue protein attached to proteins as an intracellular targeting signal).</text>
        <dbReference type="EC" id="3.4.19.12"/>
    </reaction>
</comment>
<dbReference type="AlphaFoldDB" id="A0A1X7UPM0"/>
<sequence length="636" mass="71178">MSNKMSTISHGRRSPSLNQSHRPVVSTQSRTPHRPPITTDSRTIVNRVREKVSQPPSSPCLSDARKKRQNERRTDPKSSPVHSYSAPHYNYSSSSSFRTPITGTSSHNIAHDKRSSQSLNTQRVNSDGRYHHHHGALANSVLHKTTPLWNAERETLVETNYLYRSHPAQPHTSYTSSYTGISSPSLKPRTSSISQTQSQTYASYSPSFNHTTTIAPAIGDTTGVRHIHRGSHSVDSIPVAGIRTSPESSVSPLPRIPKRPSIDLVSAQLDSKVSSRKIVTVPSLLTSHSGLLGLYNSGNTCYMNSVLQCLSHTRQMTEFFLSGDAKAEAAEATRTKARRSSLVNAYTEFLEQMWKPKDDKAVTPNHLRSAMSSLIPMVRTSEQQDAQEFLQFLLCCLHEETNKPKKRLESSESSSSTNLTPSELARSSWKRSLSYDNSYLSDLFMGQVRSTLTCTTCRNTSLSFESFWSLSLPLPSKSKSHSSSLFITISDCFQLYSAEERLDSDNQPVCTKCKSSQPSTKKLDIQIFPKILILHLKRFTVRNRYCTKLPSNVKVPTTVTVEEIAVDKESVKSFKYELYGIINHSGTISFGHYKAECKHSGKWYTFNDRVVTSSSEAMITNPSASPYVLFYEKIDR</sequence>
<evidence type="ECO:0000256" key="1">
    <source>
        <dbReference type="ARBA" id="ARBA00000707"/>
    </source>
</evidence>
<dbReference type="InParanoid" id="A0A1X7UPM0"/>
<dbReference type="InterPro" id="IPR018200">
    <property type="entry name" value="USP_CS"/>
</dbReference>
<reference evidence="5" key="2">
    <citation type="submission" date="2017-05" db="UniProtKB">
        <authorList>
            <consortium name="EnsemblMetazoa"/>
        </authorList>
    </citation>
    <scope>IDENTIFICATION</scope>
</reference>
<dbReference type="GO" id="GO:0016579">
    <property type="term" value="P:protein deubiquitination"/>
    <property type="evidence" value="ECO:0007669"/>
    <property type="project" value="InterPro"/>
</dbReference>
<feature type="compositionally biased region" description="Polar residues" evidence="3">
    <location>
        <begin position="1"/>
        <end position="30"/>
    </location>
</feature>
<proteinExistence type="inferred from homology"/>
<dbReference type="OrthoDB" id="265306at2759"/>
<dbReference type="EnsemblMetazoa" id="Aqu2.1.29940_001">
    <property type="protein sequence ID" value="Aqu2.1.29940_001"/>
    <property type="gene ID" value="Aqu2.1.29940"/>
</dbReference>
<feature type="domain" description="USP" evidence="4">
    <location>
        <begin position="292"/>
        <end position="634"/>
    </location>
</feature>
<dbReference type="EC" id="3.4.19.12" evidence="2"/>
<feature type="compositionally biased region" description="Polar residues" evidence="3">
    <location>
        <begin position="116"/>
        <end position="125"/>
    </location>
</feature>